<proteinExistence type="predicted"/>
<comment type="caution">
    <text evidence="1">The sequence shown here is derived from an EMBL/GenBank/DDBJ whole genome shotgun (WGS) entry which is preliminary data.</text>
</comment>
<organism evidence="1 2">
    <name type="scientific">Paenibacillus rhizosphaerae</name>
    <dbReference type="NCBI Taxonomy" id="297318"/>
    <lineage>
        <taxon>Bacteria</taxon>
        <taxon>Bacillati</taxon>
        <taxon>Bacillota</taxon>
        <taxon>Bacilli</taxon>
        <taxon>Bacillales</taxon>
        <taxon>Paenibacillaceae</taxon>
        <taxon>Paenibacillus</taxon>
    </lineage>
</organism>
<keyword evidence="2" id="KW-1185">Reference proteome</keyword>
<dbReference type="Proteomes" id="UP000187172">
    <property type="component" value="Unassembled WGS sequence"/>
</dbReference>
<sequence>MNKKIVLFTAIPVLLLAIGGYVYLDNTNESKKITFANTAIKGAVSSVTKEEKISADHLIFKNYSDALSSSQVVAEVTATDNSKNVIVEENGYSTGHTVTAVQVNQVFENSGKELGQTINILEPTYTSEGVSGTTRFNYEDYKKMEPGSRYVVFLVWDEKKQGYWINALEQGKFNIDNKDKAEMSLLAENSQYQELKNDVINHLYGDSSKTN</sequence>
<gene>
    <name evidence="1" type="ORF">BK138_34510</name>
</gene>
<dbReference type="RefSeq" id="WP_076176916.1">
    <property type="nucleotide sequence ID" value="NZ_MRTP01000025.1"/>
</dbReference>
<name>A0A1R1DYS8_9BACL</name>
<reference evidence="1 2" key="1">
    <citation type="submission" date="2016-11" db="EMBL/GenBank/DDBJ databases">
        <title>Paenibacillus species isolates.</title>
        <authorList>
            <person name="Beno S.M."/>
        </authorList>
    </citation>
    <scope>NUCLEOTIDE SEQUENCE [LARGE SCALE GENOMIC DNA]</scope>
    <source>
        <strain evidence="1 2">FSL R5-0378</strain>
    </source>
</reference>
<protein>
    <submittedName>
        <fullName evidence="1">Uncharacterized protein</fullName>
    </submittedName>
</protein>
<dbReference type="AlphaFoldDB" id="A0A1R1DYS8"/>
<dbReference type="EMBL" id="MRTP01000025">
    <property type="protein sequence ID" value="OMF44754.1"/>
    <property type="molecule type" value="Genomic_DNA"/>
</dbReference>
<dbReference type="STRING" id="297318.BK138_34510"/>
<accession>A0A1R1DYS8</accession>
<evidence type="ECO:0000313" key="2">
    <source>
        <dbReference type="Proteomes" id="UP000187172"/>
    </source>
</evidence>
<evidence type="ECO:0000313" key="1">
    <source>
        <dbReference type="EMBL" id="OMF44754.1"/>
    </source>
</evidence>